<feature type="transmembrane region" description="Helical" evidence="8">
    <location>
        <begin position="299"/>
        <end position="319"/>
    </location>
</feature>
<sequence>MSMKYYHGVSFRRLDWIYIVLVLVGLASMVQVTPSVNRTPDIDSGIFLYFGSRILHGELPYRDLWDSKPPAIFYYNALGLFVGGGSRWGVWLVELASIVVALLAGYAFLKRSFGKMAAFFSLALMAAHLALVLEGGNLPEEYGLPFQFLIWLIWLKIMQDPKHFWPGFWMGVVAGVSSTLKQTNGGALVAPALLIGLWIVITRNWRGVRSLLGMATGVAVVWAVWLGYFLVSGIFKDFWQATVAFNAYFMGSELITRIRALSFAVTFLPSRSPYFLIGVLAWLIGGLWVVMSSSTVRRVLFHPVVAWLSILGSLVFLYNAFFRTGLSPYTLEELSPYRWGLASIGAILMLLGVVWAQPPLLKWGKRALDHLSAPAPRVPVAVVGLGLLDFIVQAGLVSVSGAQYRHYLLSMFPAYSLLAAFAFCFLTDRPIGKAWLLLMIFPLAMGGVNRTVALSKGKEDASVQAVVEFLQSQLPSEAHILSWGWNARLHYLTGFPAVSRYVHQNPLFVRGFARDEDVSQFLYDLQAHPPDAIVYGPPKIIPLLIPEAGTSCEKLEDPDYIDWLLHQNSYLRYPKQMTITSGMRHAFRWICEHYTLETLPNLPDWQIYFLKQAP</sequence>
<dbReference type="GO" id="GO:0016763">
    <property type="term" value="F:pentosyltransferase activity"/>
    <property type="evidence" value="ECO:0007669"/>
    <property type="project" value="TreeGrafter"/>
</dbReference>
<feature type="transmembrane region" description="Helical" evidence="8">
    <location>
        <begin position="378"/>
        <end position="401"/>
    </location>
</feature>
<feature type="transmembrane region" description="Helical" evidence="8">
    <location>
        <begin position="163"/>
        <end position="180"/>
    </location>
</feature>
<feature type="transmembrane region" description="Helical" evidence="8">
    <location>
        <begin position="116"/>
        <end position="133"/>
    </location>
</feature>
<keyword evidence="3" id="KW-0328">Glycosyltransferase</keyword>
<dbReference type="GO" id="GO:0005886">
    <property type="term" value="C:plasma membrane"/>
    <property type="evidence" value="ECO:0007669"/>
    <property type="project" value="UniProtKB-SubCell"/>
</dbReference>
<evidence type="ECO:0000256" key="4">
    <source>
        <dbReference type="ARBA" id="ARBA00022679"/>
    </source>
</evidence>
<keyword evidence="7 8" id="KW-0472">Membrane</keyword>
<feature type="transmembrane region" description="Helical" evidence="8">
    <location>
        <begin position="16"/>
        <end position="34"/>
    </location>
</feature>
<feature type="transmembrane region" description="Helical" evidence="8">
    <location>
        <begin position="274"/>
        <end position="292"/>
    </location>
</feature>
<dbReference type="EMBL" id="DPBP01000041">
    <property type="protein sequence ID" value="HCE18345.1"/>
    <property type="molecule type" value="Genomic_DNA"/>
</dbReference>
<protein>
    <recommendedName>
        <fullName evidence="9">Glycosyltransferase RgtA/B/C/D-like domain-containing protein</fullName>
    </recommendedName>
</protein>
<keyword evidence="2" id="KW-1003">Cell membrane</keyword>
<evidence type="ECO:0000256" key="6">
    <source>
        <dbReference type="ARBA" id="ARBA00022989"/>
    </source>
</evidence>
<keyword evidence="6 8" id="KW-1133">Transmembrane helix</keyword>
<organism evidence="10 11">
    <name type="scientific">Anaerolinea thermolimosa</name>
    <dbReference type="NCBI Taxonomy" id="229919"/>
    <lineage>
        <taxon>Bacteria</taxon>
        <taxon>Bacillati</taxon>
        <taxon>Chloroflexota</taxon>
        <taxon>Anaerolineae</taxon>
        <taxon>Anaerolineales</taxon>
        <taxon>Anaerolineaceae</taxon>
        <taxon>Anaerolinea</taxon>
    </lineage>
</organism>
<proteinExistence type="predicted"/>
<evidence type="ECO:0000256" key="1">
    <source>
        <dbReference type="ARBA" id="ARBA00004651"/>
    </source>
</evidence>
<feature type="transmembrane region" description="Helical" evidence="8">
    <location>
        <begin position="407"/>
        <end position="427"/>
    </location>
</feature>
<evidence type="ECO:0000256" key="2">
    <source>
        <dbReference type="ARBA" id="ARBA00022475"/>
    </source>
</evidence>
<dbReference type="PANTHER" id="PTHR33908:SF11">
    <property type="entry name" value="MEMBRANE PROTEIN"/>
    <property type="match status" value="1"/>
</dbReference>
<dbReference type="GO" id="GO:0009103">
    <property type="term" value="P:lipopolysaccharide biosynthetic process"/>
    <property type="evidence" value="ECO:0007669"/>
    <property type="project" value="UniProtKB-ARBA"/>
</dbReference>
<dbReference type="Proteomes" id="UP000264141">
    <property type="component" value="Unassembled WGS sequence"/>
</dbReference>
<feature type="transmembrane region" description="Helical" evidence="8">
    <location>
        <begin position="211"/>
        <end position="231"/>
    </location>
</feature>
<feature type="transmembrane region" description="Helical" evidence="8">
    <location>
        <begin position="187"/>
        <end position="205"/>
    </location>
</feature>
<keyword evidence="5 8" id="KW-0812">Transmembrane</keyword>
<evidence type="ECO:0000256" key="7">
    <source>
        <dbReference type="ARBA" id="ARBA00023136"/>
    </source>
</evidence>
<evidence type="ECO:0000256" key="5">
    <source>
        <dbReference type="ARBA" id="ARBA00022692"/>
    </source>
</evidence>
<feature type="transmembrane region" description="Helical" evidence="8">
    <location>
        <begin position="434"/>
        <end position="452"/>
    </location>
</feature>
<name>A0A3D1JJE0_9CHLR</name>
<evidence type="ECO:0000256" key="8">
    <source>
        <dbReference type="SAM" id="Phobius"/>
    </source>
</evidence>
<evidence type="ECO:0000313" key="10">
    <source>
        <dbReference type="EMBL" id="HCE18345.1"/>
    </source>
</evidence>
<evidence type="ECO:0000259" key="9">
    <source>
        <dbReference type="Pfam" id="PF13231"/>
    </source>
</evidence>
<gene>
    <name evidence="10" type="ORF">DEQ80_10840</name>
</gene>
<dbReference type="InterPro" id="IPR038731">
    <property type="entry name" value="RgtA/B/C-like"/>
</dbReference>
<reference evidence="10 11" key="1">
    <citation type="journal article" date="2018" name="Nat. Biotechnol.">
        <title>A standardized bacterial taxonomy based on genome phylogeny substantially revises the tree of life.</title>
        <authorList>
            <person name="Parks D.H."/>
            <person name="Chuvochina M."/>
            <person name="Waite D.W."/>
            <person name="Rinke C."/>
            <person name="Skarshewski A."/>
            <person name="Chaumeil P.A."/>
            <person name="Hugenholtz P."/>
        </authorList>
    </citation>
    <scope>NUCLEOTIDE SEQUENCE [LARGE SCALE GENOMIC DNA]</scope>
    <source>
        <strain evidence="10">UBA8781</strain>
    </source>
</reference>
<feature type="domain" description="Glycosyltransferase RgtA/B/C/D-like" evidence="9">
    <location>
        <begin position="67"/>
        <end position="222"/>
    </location>
</feature>
<feature type="transmembrane region" description="Helical" evidence="8">
    <location>
        <begin position="88"/>
        <end position="109"/>
    </location>
</feature>
<comment type="subcellular location">
    <subcellularLocation>
        <location evidence="1">Cell membrane</location>
        <topology evidence="1">Multi-pass membrane protein</topology>
    </subcellularLocation>
</comment>
<dbReference type="InterPro" id="IPR050297">
    <property type="entry name" value="LipidA_mod_glycosyltrf_83"/>
</dbReference>
<keyword evidence="4" id="KW-0808">Transferase</keyword>
<feature type="transmembrane region" description="Helical" evidence="8">
    <location>
        <begin position="339"/>
        <end position="357"/>
    </location>
</feature>
<dbReference type="STRING" id="229919.GCA_001050195_00119"/>
<dbReference type="Pfam" id="PF13231">
    <property type="entry name" value="PMT_2"/>
    <property type="match status" value="1"/>
</dbReference>
<accession>A0A3D1JJE0</accession>
<dbReference type="AlphaFoldDB" id="A0A3D1JJE0"/>
<comment type="caution">
    <text evidence="10">The sequence shown here is derived from an EMBL/GenBank/DDBJ whole genome shotgun (WGS) entry which is preliminary data.</text>
</comment>
<dbReference type="PANTHER" id="PTHR33908">
    <property type="entry name" value="MANNOSYLTRANSFERASE YKCB-RELATED"/>
    <property type="match status" value="1"/>
</dbReference>
<evidence type="ECO:0000256" key="3">
    <source>
        <dbReference type="ARBA" id="ARBA00022676"/>
    </source>
</evidence>
<evidence type="ECO:0000313" key="11">
    <source>
        <dbReference type="Proteomes" id="UP000264141"/>
    </source>
</evidence>